<evidence type="ECO:0000313" key="16">
    <source>
        <dbReference type="EMBL" id="KAJ9159240.1"/>
    </source>
</evidence>
<comment type="subcellular location">
    <subcellularLocation>
        <location evidence="1">Membrane</location>
        <topology evidence="1">Single-pass type I membrane protein</topology>
    </subcellularLocation>
</comment>
<proteinExistence type="predicted"/>
<dbReference type="Pfam" id="PF07714">
    <property type="entry name" value="PK_Tyr_Ser-Thr"/>
    <property type="match status" value="1"/>
</dbReference>
<dbReference type="Pfam" id="PF12819">
    <property type="entry name" value="Malectin_like"/>
    <property type="match status" value="1"/>
</dbReference>
<evidence type="ECO:0000256" key="4">
    <source>
        <dbReference type="ARBA" id="ARBA00022692"/>
    </source>
</evidence>
<dbReference type="InterPro" id="IPR008271">
    <property type="entry name" value="Ser/Thr_kinase_AS"/>
</dbReference>
<dbReference type="InterPro" id="IPR017441">
    <property type="entry name" value="Protein_kinase_ATP_BS"/>
</dbReference>
<dbReference type="PROSITE" id="PS00107">
    <property type="entry name" value="PROTEIN_KINASE_ATP"/>
    <property type="match status" value="1"/>
</dbReference>
<evidence type="ECO:0000256" key="12">
    <source>
        <dbReference type="PROSITE-ProRule" id="PRU10141"/>
    </source>
</evidence>
<comment type="caution">
    <text evidence="16">The sequence shown here is derived from an EMBL/GenBank/DDBJ whole genome shotgun (WGS) entry which is preliminary data.</text>
</comment>
<dbReference type="InterPro" id="IPR024788">
    <property type="entry name" value="Malectin-like_Carb-bd_dom"/>
</dbReference>
<keyword evidence="17" id="KW-1185">Reference proteome</keyword>
<feature type="chain" id="PRO_5046538511" description="Protein kinase domain-containing protein" evidence="14">
    <location>
        <begin position="18"/>
        <end position="824"/>
    </location>
</feature>
<dbReference type="PROSITE" id="PS50011">
    <property type="entry name" value="PROTEIN_KINASE_DOM"/>
    <property type="match status" value="1"/>
</dbReference>
<gene>
    <name evidence="16" type="ORF">P3X46_024760</name>
</gene>
<dbReference type="InterPro" id="IPR001245">
    <property type="entry name" value="Ser-Thr/Tyr_kinase_cat_dom"/>
</dbReference>
<evidence type="ECO:0000256" key="14">
    <source>
        <dbReference type="SAM" id="SignalP"/>
    </source>
</evidence>
<organism evidence="16 17">
    <name type="scientific">Hevea brasiliensis</name>
    <name type="common">Para rubber tree</name>
    <name type="synonym">Siphonia brasiliensis</name>
    <dbReference type="NCBI Taxonomy" id="3981"/>
    <lineage>
        <taxon>Eukaryota</taxon>
        <taxon>Viridiplantae</taxon>
        <taxon>Streptophyta</taxon>
        <taxon>Embryophyta</taxon>
        <taxon>Tracheophyta</taxon>
        <taxon>Spermatophyta</taxon>
        <taxon>Magnoliopsida</taxon>
        <taxon>eudicotyledons</taxon>
        <taxon>Gunneridae</taxon>
        <taxon>Pentapetalae</taxon>
        <taxon>rosids</taxon>
        <taxon>fabids</taxon>
        <taxon>Malpighiales</taxon>
        <taxon>Euphorbiaceae</taxon>
        <taxon>Crotonoideae</taxon>
        <taxon>Micrandreae</taxon>
        <taxon>Hevea</taxon>
    </lineage>
</organism>
<keyword evidence="3" id="KW-0808">Transferase</keyword>
<evidence type="ECO:0000259" key="15">
    <source>
        <dbReference type="PROSITE" id="PS50011"/>
    </source>
</evidence>
<keyword evidence="9 13" id="KW-1133">Transmembrane helix</keyword>
<evidence type="ECO:0000256" key="2">
    <source>
        <dbReference type="ARBA" id="ARBA00022527"/>
    </source>
</evidence>
<feature type="domain" description="Protein kinase" evidence="15">
    <location>
        <begin position="481"/>
        <end position="765"/>
    </location>
</feature>
<dbReference type="SUPFAM" id="SSF56112">
    <property type="entry name" value="Protein kinase-like (PK-like)"/>
    <property type="match status" value="1"/>
</dbReference>
<dbReference type="Gene3D" id="3.30.200.20">
    <property type="entry name" value="Phosphorylase Kinase, domain 1"/>
    <property type="match status" value="1"/>
</dbReference>
<keyword evidence="5 14" id="KW-0732">Signal</keyword>
<dbReference type="Gene3D" id="1.10.510.10">
    <property type="entry name" value="Transferase(Phosphotransferase) domain 1"/>
    <property type="match status" value="1"/>
</dbReference>
<name>A0ABQ9L3I0_HEVBR</name>
<dbReference type="PANTHER" id="PTHR34590">
    <property type="entry name" value="OS03G0124300 PROTEIN-RELATED"/>
    <property type="match status" value="1"/>
</dbReference>
<evidence type="ECO:0000256" key="8">
    <source>
        <dbReference type="ARBA" id="ARBA00022840"/>
    </source>
</evidence>
<dbReference type="Proteomes" id="UP001174677">
    <property type="component" value="Chromosome 14"/>
</dbReference>
<feature type="transmembrane region" description="Helical" evidence="13">
    <location>
        <begin position="426"/>
        <end position="448"/>
    </location>
</feature>
<dbReference type="PANTHER" id="PTHR34590:SF15">
    <property type="entry name" value="PROTEIN KINASE DOMAIN-CONTAINING PROTEIN"/>
    <property type="match status" value="1"/>
</dbReference>
<dbReference type="EMBL" id="JARPOI010000014">
    <property type="protein sequence ID" value="KAJ9159240.1"/>
    <property type="molecule type" value="Genomic_DNA"/>
</dbReference>
<keyword evidence="4 13" id="KW-0812">Transmembrane</keyword>
<evidence type="ECO:0000256" key="3">
    <source>
        <dbReference type="ARBA" id="ARBA00022679"/>
    </source>
</evidence>
<keyword evidence="8 12" id="KW-0067">ATP-binding</keyword>
<dbReference type="InterPro" id="IPR000719">
    <property type="entry name" value="Prot_kinase_dom"/>
</dbReference>
<feature type="binding site" evidence="12">
    <location>
        <position position="510"/>
    </location>
    <ligand>
        <name>ATP</name>
        <dbReference type="ChEBI" id="CHEBI:30616"/>
    </ligand>
</feature>
<evidence type="ECO:0000313" key="17">
    <source>
        <dbReference type="Proteomes" id="UP001174677"/>
    </source>
</evidence>
<keyword evidence="7" id="KW-0418">Kinase</keyword>
<keyword evidence="10 13" id="KW-0472">Membrane</keyword>
<dbReference type="InterPro" id="IPR045272">
    <property type="entry name" value="ANXUR1/2-like"/>
</dbReference>
<feature type="signal peptide" evidence="14">
    <location>
        <begin position="1"/>
        <end position="17"/>
    </location>
</feature>
<dbReference type="CDD" id="cd14066">
    <property type="entry name" value="STKc_IRAK"/>
    <property type="match status" value="1"/>
</dbReference>
<dbReference type="SMART" id="SM00220">
    <property type="entry name" value="S_TKc"/>
    <property type="match status" value="1"/>
</dbReference>
<evidence type="ECO:0000256" key="9">
    <source>
        <dbReference type="ARBA" id="ARBA00022989"/>
    </source>
</evidence>
<evidence type="ECO:0000256" key="6">
    <source>
        <dbReference type="ARBA" id="ARBA00022741"/>
    </source>
</evidence>
<protein>
    <recommendedName>
        <fullName evidence="15">Protein kinase domain-containing protein</fullName>
    </recommendedName>
</protein>
<keyword evidence="11" id="KW-0325">Glycoprotein</keyword>
<keyword evidence="6 12" id="KW-0547">Nucleotide-binding</keyword>
<keyword evidence="2" id="KW-0723">Serine/threonine-protein kinase</keyword>
<evidence type="ECO:0000256" key="7">
    <source>
        <dbReference type="ARBA" id="ARBA00022777"/>
    </source>
</evidence>
<evidence type="ECO:0000256" key="5">
    <source>
        <dbReference type="ARBA" id="ARBA00022729"/>
    </source>
</evidence>
<evidence type="ECO:0000256" key="13">
    <source>
        <dbReference type="SAM" id="Phobius"/>
    </source>
</evidence>
<dbReference type="InterPro" id="IPR011009">
    <property type="entry name" value="Kinase-like_dom_sf"/>
</dbReference>
<dbReference type="Gene3D" id="2.60.120.430">
    <property type="entry name" value="Galactose-binding lectin"/>
    <property type="match status" value="2"/>
</dbReference>
<reference evidence="16" key="1">
    <citation type="journal article" date="2023" name="Plant Biotechnol. J.">
        <title>Chromosome-level wild Hevea brasiliensis genome provides new tools for genomic-assisted breeding and valuable loci to elevate rubber yield.</title>
        <authorList>
            <person name="Cheng H."/>
            <person name="Song X."/>
            <person name="Hu Y."/>
            <person name="Wu T."/>
            <person name="Yang Q."/>
            <person name="An Z."/>
            <person name="Feng S."/>
            <person name="Deng Z."/>
            <person name="Wu W."/>
            <person name="Zeng X."/>
            <person name="Tu M."/>
            <person name="Wang X."/>
            <person name="Huang H."/>
        </authorList>
    </citation>
    <scope>NUCLEOTIDE SEQUENCE</scope>
    <source>
        <strain evidence="16">MT/VB/25A 57/8</strain>
    </source>
</reference>
<evidence type="ECO:0000256" key="11">
    <source>
        <dbReference type="ARBA" id="ARBA00023180"/>
    </source>
</evidence>
<accession>A0ABQ9L3I0</accession>
<sequence>MFLVFLLFSCSMLPLSADELPYVPSDKLAMDCSPLDTPSYFRPDSKIEQNFSFSTVSRINDMEPHDRGEEPKTSACINRKQLTYTFSVSTGPKFVRLYFVPISYSGLKVSKALFSVSIGQYTLLTTSESSYYELNSDVGYFVREFCIITDGQILNVTFTPSSKISGAYAFVNRIEIVSMPSKLYIQENVPLPLIGRPSHYSMENSTALEMMHRVNVGGDLIPQPKDTGMFRLWTSDIDYIIDDEAETSNIESKVQIQSSSLKSAYAAPKKVYASARTVWNTFAGNHSARWSFPVDFGFYYLVRLHFCEISSRIHQDGERVFHVYINNQTAEDHADIFHWSHGVGIPIYRDYIINFSEPGEGIKHLSITIGSKNGSSATYEVPILNGLEIFKLSDHSNNLAGPHPFGVRNPHPHISDFNKYHHALHLVSYVLGATLFVIIILGLFSSIVSTFKDRENFKLGQSSGNYRIFSIAEIKSATNNFSDTLLIGTGGFGKVYRGSIDYGSTSVAIKRANPSSHQGLKEFQTEITMLSELRHHHLVSLIGYSMEKKEMILVYDYMAHGTLRDQLYKTQKPPLPWKQRLKICIGAARGLQYLHTGAKSTIIHRDIKSTNILLDDKWVAKVSDFGLSKAGPSAMSQSTTKIHVSTMVKGTFGYLDPEYYRQQKLTEKSDVYSFGVVLFETLCARPAVLPVEEIKEEEEYEKASLAEWALRCCQMGILDQIIDPYLKGKIAPECFRTFTDIASKCLADKGSGRPSMGDVLCNLKLAMQQQNAADLQEERGAKEANERMNGDVCIMIDGGRCICSNNSDKTPGVEFSEIMVPTGR</sequence>
<evidence type="ECO:0000256" key="1">
    <source>
        <dbReference type="ARBA" id="ARBA00004479"/>
    </source>
</evidence>
<dbReference type="PROSITE" id="PS00108">
    <property type="entry name" value="PROTEIN_KINASE_ST"/>
    <property type="match status" value="1"/>
</dbReference>
<evidence type="ECO:0000256" key="10">
    <source>
        <dbReference type="ARBA" id="ARBA00023136"/>
    </source>
</evidence>